<evidence type="ECO:0000256" key="5">
    <source>
        <dbReference type="SAM" id="MobiDB-lite"/>
    </source>
</evidence>
<name>A0A507C7P5_9FUNG</name>
<comment type="caution">
    <text evidence="7">The sequence shown here is derived from an EMBL/GenBank/DDBJ whole genome shotgun (WGS) entry which is preliminary data.</text>
</comment>
<evidence type="ECO:0000256" key="1">
    <source>
        <dbReference type="ARBA" id="ARBA00004123"/>
    </source>
</evidence>
<keyword evidence="2" id="KW-0678">Repressor</keyword>
<dbReference type="InterPro" id="IPR031693">
    <property type="entry name" value="Sin3_C"/>
</dbReference>
<evidence type="ECO:0000256" key="2">
    <source>
        <dbReference type="ARBA" id="ARBA00022491"/>
    </source>
</evidence>
<feature type="region of interest" description="Disordered" evidence="5">
    <location>
        <begin position="986"/>
        <end position="1029"/>
    </location>
</feature>
<dbReference type="InterPro" id="IPR013194">
    <property type="entry name" value="HDAC_interact_dom"/>
</dbReference>
<dbReference type="EMBL" id="QEAO01000009">
    <property type="protein sequence ID" value="TPX35348.1"/>
    <property type="molecule type" value="Genomic_DNA"/>
</dbReference>
<dbReference type="AlphaFoldDB" id="A0A507C7P5"/>
<evidence type="ECO:0000256" key="4">
    <source>
        <dbReference type="PROSITE-ProRule" id="PRU00810"/>
    </source>
</evidence>
<feature type="compositionally biased region" description="Polar residues" evidence="5">
    <location>
        <begin position="90"/>
        <end position="99"/>
    </location>
</feature>
<evidence type="ECO:0000256" key="3">
    <source>
        <dbReference type="ARBA" id="ARBA00023242"/>
    </source>
</evidence>
<dbReference type="OrthoDB" id="10265969at2759"/>
<evidence type="ECO:0000259" key="6">
    <source>
        <dbReference type="SMART" id="SM00761"/>
    </source>
</evidence>
<dbReference type="SUPFAM" id="SSF47762">
    <property type="entry name" value="PAH2 domain"/>
    <property type="match status" value="1"/>
</dbReference>
<dbReference type="Pfam" id="PF08295">
    <property type="entry name" value="Sin3_corepress"/>
    <property type="match status" value="1"/>
</dbReference>
<dbReference type="PANTHER" id="PTHR12346">
    <property type="entry name" value="SIN3B-RELATED"/>
    <property type="match status" value="1"/>
</dbReference>
<dbReference type="InterPro" id="IPR003822">
    <property type="entry name" value="PAH"/>
</dbReference>
<dbReference type="GeneID" id="42003491"/>
<dbReference type="GO" id="GO:0000122">
    <property type="term" value="P:negative regulation of transcription by RNA polymerase II"/>
    <property type="evidence" value="ECO:0007669"/>
    <property type="project" value="TreeGrafter"/>
</dbReference>
<organism evidence="7 8">
    <name type="scientific">Synchytrium microbalum</name>
    <dbReference type="NCBI Taxonomy" id="1806994"/>
    <lineage>
        <taxon>Eukaryota</taxon>
        <taxon>Fungi</taxon>
        <taxon>Fungi incertae sedis</taxon>
        <taxon>Chytridiomycota</taxon>
        <taxon>Chytridiomycota incertae sedis</taxon>
        <taxon>Chytridiomycetes</taxon>
        <taxon>Synchytriales</taxon>
        <taxon>Synchytriaceae</taxon>
        <taxon>Synchytrium</taxon>
    </lineage>
</organism>
<dbReference type="InterPro" id="IPR036600">
    <property type="entry name" value="PAH_sf"/>
</dbReference>
<dbReference type="PANTHER" id="PTHR12346:SF0">
    <property type="entry name" value="SIN3A, ISOFORM G"/>
    <property type="match status" value="1"/>
</dbReference>
<feature type="compositionally biased region" description="Low complexity" evidence="5">
    <location>
        <begin position="581"/>
        <end position="591"/>
    </location>
</feature>
<feature type="compositionally biased region" description="Low complexity" evidence="5">
    <location>
        <begin position="986"/>
        <end position="999"/>
    </location>
</feature>
<dbReference type="Pfam" id="PF16879">
    <property type="entry name" value="Sin3a_C"/>
    <property type="match status" value="1"/>
</dbReference>
<dbReference type="PROSITE" id="PS51477">
    <property type="entry name" value="PAH"/>
    <property type="match status" value="1"/>
</dbReference>
<keyword evidence="8" id="KW-1185">Reference proteome</keyword>
<dbReference type="Gene3D" id="1.20.1160.11">
    <property type="entry name" value="Paired amphipathic helix"/>
    <property type="match status" value="1"/>
</dbReference>
<comment type="subcellular location">
    <subcellularLocation>
        <location evidence="1 4">Nucleus</location>
    </subcellularLocation>
</comment>
<dbReference type="SMART" id="SM00761">
    <property type="entry name" value="HDAC_interact"/>
    <property type="match status" value="1"/>
</dbReference>
<feature type="domain" description="Histone deacetylase interacting" evidence="6">
    <location>
        <begin position="213"/>
        <end position="314"/>
    </location>
</feature>
<protein>
    <recommendedName>
        <fullName evidence="6">Histone deacetylase interacting domain-containing protein</fullName>
    </recommendedName>
</protein>
<feature type="compositionally biased region" description="Low complexity" evidence="5">
    <location>
        <begin position="23"/>
        <end position="40"/>
    </location>
</feature>
<dbReference type="GO" id="GO:0003714">
    <property type="term" value="F:transcription corepressor activity"/>
    <property type="evidence" value="ECO:0007669"/>
    <property type="project" value="InterPro"/>
</dbReference>
<dbReference type="InterPro" id="IPR039774">
    <property type="entry name" value="Sin3-like"/>
</dbReference>
<dbReference type="GO" id="GO:0070822">
    <property type="term" value="C:Sin3-type complex"/>
    <property type="evidence" value="ECO:0007669"/>
    <property type="project" value="TreeGrafter"/>
</dbReference>
<dbReference type="Proteomes" id="UP000319731">
    <property type="component" value="Unassembled WGS sequence"/>
</dbReference>
<gene>
    <name evidence="7" type="ORF">SmJEL517_g02266</name>
</gene>
<keyword evidence="3 4" id="KW-0539">Nucleus</keyword>
<evidence type="ECO:0000313" key="7">
    <source>
        <dbReference type="EMBL" id="TPX35348.1"/>
    </source>
</evidence>
<feature type="compositionally biased region" description="Pro residues" evidence="5">
    <location>
        <begin position="41"/>
        <end position="51"/>
    </location>
</feature>
<dbReference type="RefSeq" id="XP_031025875.1">
    <property type="nucleotide sequence ID" value="XM_031168194.1"/>
</dbReference>
<dbReference type="Pfam" id="PF02671">
    <property type="entry name" value="PAH"/>
    <property type="match status" value="1"/>
</dbReference>
<feature type="region of interest" description="Disordered" evidence="5">
    <location>
        <begin position="506"/>
        <end position="603"/>
    </location>
</feature>
<evidence type="ECO:0000313" key="8">
    <source>
        <dbReference type="Proteomes" id="UP000319731"/>
    </source>
</evidence>
<reference evidence="7 8" key="1">
    <citation type="journal article" date="2019" name="Sci. Rep.">
        <title>Comparative genomics of chytrid fungi reveal insights into the obligate biotrophic and pathogenic lifestyle of Synchytrium endobioticum.</title>
        <authorList>
            <person name="van de Vossenberg B.T.L.H."/>
            <person name="Warris S."/>
            <person name="Nguyen H.D.T."/>
            <person name="van Gent-Pelzer M.P.E."/>
            <person name="Joly D.L."/>
            <person name="van de Geest H.C."/>
            <person name="Bonants P.J.M."/>
            <person name="Smith D.S."/>
            <person name="Levesque C.A."/>
            <person name="van der Lee T.A.J."/>
        </authorList>
    </citation>
    <scope>NUCLEOTIDE SEQUENCE [LARGE SCALE GENOMIC DNA]</scope>
    <source>
        <strain evidence="7 8">JEL517</strain>
    </source>
</reference>
<sequence length="1029" mass="116455">MRGFAAAAHDTKRPIAAKKQKRPNSGNSNASAASSAAATPMIPPPPLPAPPAQQQQRLQHQQQQHQQHQQQQREQLQRQIQQHQDDHMYQPQQSSYNRQSSKKRNAAPVRQPPPSHPNNNNVPPLTGGPDEELEFFERAKRSIGNKSTYNEFLKVLNLFSQELIDIKTLVERVEPFLGWTPDLFDWFKKFVKYEEDDVIHNVEGPSRGLDLVTARRTGRSYRQLPPDTPRPVCSGRDDLCREVLNDDWISTPVYMSESGEFGHHKKTVYEEAIYNVESERYEFDINIEANLHTIAILEPIAAKIQIMTPEEKAKFKLAPGLAPGESQRIYQRVIKKVYEKERGLEVIEALHEKPAIAVPVVLKRLKQKDEEWKRAQREWNKVWRDIDMKNFYKSLDHQGVTFKTTDKKAISIKYLIHEIETINREQRYRKSNLTIQYQYDFAFRYGQVFEDMRRLMISLMRASHMYTELDQERVRSFLSLFIPQFFLLAKVTDSHDRGLGFDGTGATTNGLENGHDNNMDIDEPAQNAVKDKKGKSSLRRNVLTRRAPLAKKQKTSNVKKGGDEEVEVEDDGASSNDARSEAAGAESDASATHSTPGNVVIPMLSPSSQKVSYVRPIHPTRPTYTLYANNALYGFFRLFELAYARIAKMKELSDELAKNPSRVGKINPTAIELGLYTRGGAEAMRAFADKNRYGELIRIAHELVEGKMDQPEFEERARSMYGTSAYLMFTIDKVLHAVVKQIQLMASDPRTIDLVSLYYRDQENSTTSTKQEGMYKLAASGIMLEGENMYRLEYFVAEKVLTIQLVSNDEAKEHDVTSSEQRWSLYVDRYIQASPTDSAYKLYLVKRPFLKRLLPSPANIPDVSISSLGYISKSNLELKICVNTFKIWYAAPTEDVFYRPRETRSATLSESQKELIGLLSGGVENGDGAATRAQGIRSGRFNSWLAARRKRIDEEVKVVESSRAKELERVAAAAAAAATAPVVSNVEQVKQQPQPQVVVTPAAENANEGSSSVVASSSSAMDVDPKEVV</sequence>
<dbReference type="FunFam" id="1.20.1160.11:FF:000002">
    <property type="entry name" value="Paired amphipathic helix protein SIN3"/>
    <property type="match status" value="1"/>
</dbReference>
<feature type="region of interest" description="Disordered" evidence="5">
    <location>
        <begin position="1"/>
        <end position="130"/>
    </location>
</feature>
<accession>A0A507C7P5</accession>
<proteinExistence type="predicted"/>
<dbReference type="STRING" id="1806994.A0A507C7P5"/>
<feature type="compositionally biased region" description="Low complexity" evidence="5">
    <location>
        <begin position="1010"/>
        <end position="1020"/>
    </location>
</feature>
<feature type="compositionally biased region" description="Low complexity" evidence="5">
    <location>
        <begin position="52"/>
        <end position="82"/>
    </location>
</feature>